<evidence type="ECO:0000256" key="6">
    <source>
        <dbReference type="PIRSR" id="PIRSR610300-50"/>
    </source>
</evidence>
<dbReference type="Gene3D" id="2.60.120.10">
    <property type="entry name" value="Jelly Rolls"/>
    <property type="match status" value="1"/>
</dbReference>
<dbReference type="PANTHER" id="PTHR12918">
    <property type="entry name" value="CYSTEINE DIOXYGENASE"/>
    <property type="match status" value="1"/>
</dbReference>
<protein>
    <submittedName>
        <fullName evidence="8">Cysteine dioxygenase type I</fullName>
    </submittedName>
</protein>
<keyword evidence="5 7" id="KW-0408">Iron</keyword>
<gene>
    <name evidence="8" type="ORF">EV138_1262</name>
</gene>
<keyword evidence="6" id="KW-0883">Thioether bond</keyword>
<dbReference type="AlphaFoldDB" id="A0A4R7T777"/>
<dbReference type="InterPro" id="IPR011051">
    <property type="entry name" value="RmlC_Cupin_sf"/>
</dbReference>
<keyword evidence="9" id="KW-1185">Reference proteome</keyword>
<evidence type="ECO:0000256" key="5">
    <source>
        <dbReference type="ARBA" id="ARBA00023004"/>
    </source>
</evidence>
<dbReference type="GO" id="GO:0016702">
    <property type="term" value="F:oxidoreductase activity, acting on single donors with incorporation of molecular oxygen, incorporation of two atoms of oxygen"/>
    <property type="evidence" value="ECO:0007669"/>
    <property type="project" value="InterPro"/>
</dbReference>
<feature type="cross-link" description="3'-(S-cysteinyl)-tyrosine (Cys-Tyr)" evidence="6">
    <location>
        <begin position="91"/>
        <end position="153"/>
    </location>
</feature>
<evidence type="ECO:0000256" key="3">
    <source>
        <dbReference type="ARBA" id="ARBA00022964"/>
    </source>
</evidence>
<keyword evidence="4" id="KW-0560">Oxidoreductase</keyword>
<dbReference type="Proteomes" id="UP000295151">
    <property type="component" value="Unassembled WGS sequence"/>
</dbReference>
<dbReference type="RefSeq" id="WP_133977462.1">
    <property type="nucleotide sequence ID" value="NZ_SOCE01000001.1"/>
</dbReference>
<feature type="binding site" evidence="7">
    <location>
        <position position="85"/>
    </location>
    <ligand>
        <name>Fe cation</name>
        <dbReference type="ChEBI" id="CHEBI:24875"/>
        <note>catalytic</note>
    </ligand>
</feature>
<dbReference type="Pfam" id="PF05995">
    <property type="entry name" value="CDO_I"/>
    <property type="match status" value="1"/>
</dbReference>
<evidence type="ECO:0000256" key="4">
    <source>
        <dbReference type="ARBA" id="ARBA00023002"/>
    </source>
</evidence>
<feature type="binding site" evidence="7">
    <location>
        <position position="87"/>
    </location>
    <ligand>
        <name>Fe cation</name>
        <dbReference type="ChEBI" id="CHEBI:24875"/>
        <note>catalytic</note>
    </ligand>
</feature>
<comment type="caution">
    <text evidence="8">The sequence shown here is derived from an EMBL/GenBank/DDBJ whole genome shotgun (WGS) entry which is preliminary data.</text>
</comment>
<dbReference type="InterPro" id="IPR014710">
    <property type="entry name" value="RmlC-like_jellyroll"/>
</dbReference>
<dbReference type="SUPFAM" id="SSF51182">
    <property type="entry name" value="RmlC-like cupins"/>
    <property type="match status" value="1"/>
</dbReference>
<reference evidence="8 9" key="1">
    <citation type="submission" date="2019-03" db="EMBL/GenBank/DDBJ databases">
        <title>Genomic Encyclopedia of Type Strains, Phase III (KMG-III): the genomes of soil and plant-associated and newly described type strains.</title>
        <authorList>
            <person name="Whitman W."/>
        </authorList>
    </citation>
    <scope>NUCLEOTIDE SEQUENCE [LARGE SCALE GENOMIC DNA]</scope>
    <source>
        <strain evidence="8 9">VKM Ac-2575</strain>
    </source>
</reference>
<dbReference type="GO" id="GO:0008198">
    <property type="term" value="F:ferrous iron binding"/>
    <property type="evidence" value="ECO:0007669"/>
    <property type="project" value="TreeGrafter"/>
</dbReference>
<evidence type="ECO:0000256" key="2">
    <source>
        <dbReference type="ARBA" id="ARBA00022723"/>
    </source>
</evidence>
<organism evidence="8 9">
    <name type="scientific">Kribbella voronezhensis</name>
    <dbReference type="NCBI Taxonomy" id="2512212"/>
    <lineage>
        <taxon>Bacteria</taxon>
        <taxon>Bacillati</taxon>
        <taxon>Actinomycetota</taxon>
        <taxon>Actinomycetes</taxon>
        <taxon>Propionibacteriales</taxon>
        <taxon>Kribbellaceae</taxon>
        <taxon>Kribbella</taxon>
    </lineage>
</organism>
<dbReference type="CDD" id="cd10548">
    <property type="entry name" value="cupin_CDO"/>
    <property type="match status" value="1"/>
</dbReference>
<comment type="similarity">
    <text evidence="1">Belongs to the cysteine dioxygenase family.</text>
</comment>
<evidence type="ECO:0000313" key="8">
    <source>
        <dbReference type="EMBL" id="TDU87734.1"/>
    </source>
</evidence>
<accession>A0A4R7T777</accession>
<evidence type="ECO:0000313" key="9">
    <source>
        <dbReference type="Proteomes" id="UP000295151"/>
    </source>
</evidence>
<dbReference type="PANTHER" id="PTHR12918:SF1">
    <property type="entry name" value="CYSTEINE DIOXYGENASE TYPE 1"/>
    <property type="match status" value="1"/>
</dbReference>
<evidence type="ECO:0000256" key="1">
    <source>
        <dbReference type="ARBA" id="ARBA00006622"/>
    </source>
</evidence>
<evidence type="ECO:0000256" key="7">
    <source>
        <dbReference type="PIRSR" id="PIRSR610300-51"/>
    </source>
</evidence>
<name>A0A4R7T777_9ACTN</name>
<dbReference type="EMBL" id="SOCE01000001">
    <property type="protein sequence ID" value="TDU87734.1"/>
    <property type="molecule type" value="Genomic_DNA"/>
</dbReference>
<feature type="binding site" evidence="7">
    <location>
        <position position="137"/>
    </location>
    <ligand>
        <name>Fe cation</name>
        <dbReference type="ChEBI" id="CHEBI:24875"/>
        <note>catalytic</note>
    </ligand>
</feature>
<keyword evidence="2 7" id="KW-0479">Metal-binding</keyword>
<keyword evidence="3 8" id="KW-0223">Dioxygenase</keyword>
<proteinExistence type="inferred from homology"/>
<sequence length="179" mass="19354">MNAELQNLYAVVRGATRIPRDWQTVVGHVVKGLEGELPTAEAILREVPIAARSGCERSQLLHVEPDGSFSVVALVSGPGQATSVHDHTTWCVVAVVAGSEREERFSLDDSGRHLVLTGVRIDRPGTVSGFAPPGDIHRVTNDSATVGISLHIYGTDLGRIGNSVRRTYDLPILQPQERF</sequence>
<dbReference type="InterPro" id="IPR010300">
    <property type="entry name" value="CDO_1"/>
</dbReference>
<dbReference type="OrthoDB" id="7059163at2"/>